<reference evidence="9" key="2">
    <citation type="submission" date="2023-04" db="EMBL/GenBank/DDBJ databases">
        <authorList>
            <person name="Bu L."/>
            <person name="Lu L."/>
            <person name="Laidemitt M.R."/>
            <person name="Zhang S.M."/>
            <person name="Mutuku M."/>
            <person name="Mkoji G."/>
            <person name="Steinauer M."/>
            <person name="Loker E.S."/>
        </authorList>
    </citation>
    <scope>NUCLEOTIDE SEQUENCE</scope>
    <source>
        <strain evidence="9">KasaAsao</strain>
        <tissue evidence="9">Whole Snail</tissue>
    </source>
</reference>
<evidence type="ECO:0000256" key="5">
    <source>
        <dbReference type="ARBA" id="ARBA00022949"/>
    </source>
</evidence>
<dbReference type="Pfam" id="PF00822">
    <property type="entry name" value="PMP22_Claudin"/>
    <property type="match status" value="1"/>
</dbReference>
<feature type="transmembrane region" description="Helical" evidence="8">
    <location>
        <begin position="170"/>
        <end position="192"/>
    </location>
</feature>
<keyword evidence="5" id="KW-0965">Cell junction</keyword>
<keyword evidence="10" id="KW-1185">Reference proteome</keyword>
<name>A0AAD8FH42_BIOPF</name>
<evidence type="ECO:0000256" key="1">
    <source>
        <dbReference type="ARBA" id="ARBA00004141"/>
    </source>
</evidence>
<gene>
    <name evidence="9" type="ORF">Bpfe_006814</name>
</gene>
<dbReference type="InterPro" id="IPR015664">
    <property type="entry name" value="P53_induced"/>
</dbReference>
<feature type="non-terminal residue" evidence="9">
    <location>
        <position position="1"/>
    </location>
</feature>
<organism evidence="9 10">
    <name type="scientific">Biomphalaria pfeifferi</name>
    <name type="common">Bloodfluke planorb</name>
    <name type="synonym">Freshwater snail</name>
    <dbReference type="NCBI Taxonomy" id="112525"/>
    <lineage>
        <taxon>Eukaryota</taxon>
        <taxon>Metazoa</taxon>
        <taxon>Spiralia</taxon>
        <taxon>Lophotrochozoa</taxon>
        <taxon>Mollusca</taxon>
        <taxon>Gastropoda</taxon>
        <taxon>Heterobranchia</taxon>
        <taxon>Euthyneura</taxon>
        <taxon>Panpulmonata</taxon>
        <taxon>Hygrophila</taxon>
        <taxon>Lymnaeoidea</taxon>
        <taxon>Planorbidae</taxon>
        <taxon>Biomphalaria</taxon>
    </lineage>
</organism>
<comment type="subcellular location">
    <subcellularLocation>
        <location evidence="2">Cell junction</location>
    </subcellularLocation>
    <subcellularLocation>
        <location evidence="1">Membrane</location>
        <topology evidence="1">Multi-pass membrane protein</topology>
    </subcellularLocation>
</comment>
<proteinExistence type="inferred from homology"/>
<evidence type="ECO:0000256" key="8">
    <source>
        <dbReference type="SAM" id="Phobius"/>
    </source>
</evidence>
<keyword evidence="6 8" id="KW-1133">Transmembrane helix</keyword>
<comment type="caution">
    <text evidence="9">The sequence shown here is derived from an EMBL/GenBank/DDBJ whole genome shotgun (WGS) entry which is preliminary data.</text>
</comment>
<dbReference type="Gene3D" id="1.20.140.150">
    <property type="match status" value="1"/>
</dbReference>
<accession>A0AAD8FH42</accession>
<dbReference type="EMBL" id="JASAOG010000020">
    <property type="protein sequence ID" value="KAK0063663.1"/>
    <property type="molecule type" value="Genomic_DNA"/>
</dbReference>
<feature type="transmembrane region" description="Helical" evidence="8">
    <location>
        <begin position="37"/>
        <end position="57"/>
    </location>
</feature>
<dbReference type="PANTHER" id="PTHR14399">
    <property type="entry name" value="P53-INDUCED PROTEIN RELATED"/>
    <property type="match status" value="1"/>
</dbReference>
<evidence type="ECO:0000256" key="2">
    <source>
        <dbReference type="ARBA" id="ARBA00004282"/>
    </source>
</evidence>
<dbReference type="InterPro" id="IPR004031">
    <property type="entry name" value="PMP22/EMP/MP20/Claudin"/>
</dbReference>
<feature type="transmembrane region" description="Helical" evidence="8">
    <location>
        <begin position="139"/>
        <end position="158"/>
    </location>
</feature>
<feature type="transmembrane region" description="Helical" evidence="8">
    <location>
        <begin position="99"/>
        <end position="119"/>
    </location>
</feature>
<comment type="similarity">
    <text evidence="3">Belongs to the TMEM47 family.</text>
</comment>
<evidence type="ECO:0000256" key="3">
    <source>
        <dbReference type="ARBA" id="ARBA00008691"/>
    </source>
</evidence>
<dbReference type="GO" id="GO:0098609">
    <property type="term" value="P:cell-cell adhesion"/>
    <property type="evidence" value="ECO:0007669"/>
    <property type="project" value="TreeGrafter"/>
</dbReference>
<dbReference type="GO" id="GO:0005911">
    <property type="term" value="C:cell-cell junction"/>
    <property type="evidence" value="ECO:0007669"/>
    <property type="project" value="TreeGrafter"/>
</dbReference>
<dbReference type="Proteomes" id="UP001233172">
    <property type="component" value="Unassembled WGS sequence"/>
</dbReference>
<keyword evidence="4 8" id="KW-0812">Transmembrane</keyword>
<dbReference type="GO" id="GO:0016020">
    <property type="term" value="C:membrane"/>
    <property type="evidence" value="ECO:0007669"/>
    <property type="project" value="UniProtKB-SubCell"/>
</dbReference>
<dbReference type="AlphaFoldDB" id="A0AAD8FH42"/>
<evidence type="ECO:0000256" key="6">
    <source>
        <dbReference type="ARBA" id="ARBA00022989"/>
    </source>
</evidence>
<evidence type="ECO:0000256" key="7">
    <source>
        <dbReference type="ARBA" id="ARBA00023136"/>
    </source>
</evidence>
<protein>
    <submittedName>
        <fullName evidence="9">Uncharacterized protein</fullName>
    </submittedName>
</protein>
<evidence type="ECO:0000313" key="9">
    <source>
        <dbReference type="EMBL" id="KAK0063663.1"/>
    </source>
</evidence>
<dbReference type="PANTHER" id="PTHR14399:SF5">
    <property type="entry name" value="CELL JUNCTION PROTEIN VAB-9"/>
    <property type="match status" value="1"/>
</dbReference>
<evidence type="ECO:0000256" key="4">
    <source>
        <dbReference type="ARBA" id="ARBA00022692"/>
    </source>
</evidence>
<reference evidence="9" key="1">
    <citation type="journal article" date="2023" name="PLoS Negl. Trop. Dis.">
        <title>A genome sequence for Biomphalaria pfeifferi, the major vector snail for the human-infecting parasite Schistosoma mansoni.</title>
        <authorList>
            <person name="Bu L."/>
            <person name="Lu L."/>
            <person name="Laidemitt M.R."/>
            <person name="Zhang S.M."/>
            <person name="Mutuku M."/>
            <person name="Mkoji G."/>
            <person name="Steinauer M."/>
            <person name="Loker E.S."/>
        </authorList>
    </citation>
    <scope>NUCLEOTIDE SEQUENCE</scope>
    <source>
        <strain evidence="9">KasaAsao</strain>
    </source>
</reference>
<evidence type="ECO:0000313" key="10">
    <source>
        <dbReference type="Proteomes" id="UP001233172"/>
    </source>
</evidence>
<sequence length="221" mass="25028">MTSMKNFLKFKTRQNSSDLRKFGEEYYMREAKLWRPFRLFGVFAEASALVLVLSSLVNSRWIHGSGFQGGLWEYCFQNMSDIEAVSFCPDRKPHWQNAVIGLMIFAATFGFLASVLSMCGVCTNPLPRKIYYFHSAGEIFLISSLSASIALLIFPAAIEMDKTIKGHQYGVGYCLGWGGALFFLAAAVCMSLDDIVRQSSRTKCCKWCWKGKTNDRNQLRQ</sequence>
<keyword evidence="7 8" id="KW-0472">Membrane</keyword>